<dbReference type="GO" id="GO:0006801">
    <property type="term" value="P:superoxide metabolic process"/>
    <property type="evidence" value="ECO:0007669"/>
    <property type="project" value="InterPro"/>
</dbReference>
<dbReference type="GO" id="GO:0005507">
    <property type="term" value="F:copper ion binding"/>
    <property type="evidence" value="ECO:0007669"/>
    <property type="project" value="InterPro"/>
</dbReference>
<dbReference type="Pfam" id="PF00080">
    <property type="entry name" value="Sod_Cu"/>
    <property type="match status" value="1"/>
</dbReference>
<feature type="domain" description="Superoxide dismutase copper/zinc binding" evidence="3">
    <location>
        <begin position="37"/>
        <end position="160"/>
    </location>
</feature>
<feature type="chain" id="PRO_5030072350" evidence="2">
    <location>
        <begin position="21"/>
        <end position="162"/>
    </location>
</feature>
<comment type="similarity">
    <text evidence="1">Belongs to the Cu-Zn superoxide dismutase family.</text>
</comment>
<dbReference type="GeneID" id="48946736"/>
<dbReference type="InterPro" id="IPR001424">
    <property type="entry name" value="SOD_Cu_Zn_dom"/>
</dbReference>
<sequence>MMKTNSLLAVSLFFLSSAHAAALTSEVYATETGEKIGEVVFEDSEYGLLIKPALHALPAGKMHGFHLHQQADCGDKGMKAGGHYDPANTNAHAGPYGNGHLGDLPVLAVDSEGQANTPLLAPRLKTSDLKGLAVMIHAGSDNYSDNPPLGGGGARIACGTLN</sequence>
<protein>
    <submittedName>
        <fullName evidence="4">Superoxide dismutase</fullName>
    </submittedName>
</protein>
<dbReference type="EMBL" id="QZWB01000004">
    <property type="protein sequence ID" value="RJT48109.1"/>
    <property type="molecule type" value="Genomic_DNA"/>
</dbReference>
<dbReference type="PANTHER" id="PTHR10003">
    <property type="entry name" value="SUPEROXIDE DISMUTASE CU-ZN -RELATED"/>
    <property type="match status" value="1"/>
</dbReference>
<gene>
    <name evidence="4" type="ORF">D6J04_05645</name>
</gene>
<organism evidence="4 5">
    <name type="scientific">Legionella taurinensis</name>
    <dbReference type="NCBI Taxonomy" id="70611"/>
    <lineage>
        <taxon>Bacteria</taxon>
        <taxon>Pseudomonadati</taxon>
        <taxon>Pseudomonadota</taxon>
        <taxon>Gammaproteobacteria</taxon>
        <taxon>Legionellales</taxon>
        <taxon>Legionellaceae</taxon>
        <taxon>Legionella</taxon>
    </lineage>
</organism>
<dbReference type="Gene3D" id="2.60.40.200">
    <property type="entry name" value="Superoxide dismutase, copper/zinc binding domain"/>
    <property type="match status" value="1"/>
</dbReference>
<dbReference type="Proteomes" id="UP000270757">
    <property type="component" value="Unassembled WGS sequence"/>
</dbReference>
<dbReference type="SUPFAM" id="SSF49329">
    <property type="entry name" value="Cu,Zn superoxide dismutase-like"/>
    <property type="match status" value="1"/>
</dbReference>
<dbReference type="AlphaFoldDB" id="A0A3A5LL77"/>
<feature type="signal peptide" evidence="2">
    <location>
        <begin position="1"/>
        <end position="20"/>
    </location>
</feature>
<dbReference type="InterPro" id="IPR024134">
    <property type="entry name" value="SOD_Cu/Zn_/chaperone"/>
</dbReference>
<keyword evidence="2" id="KW-0732">Signal</keyword>
<evidence type="ECO:0000259" key="3">
    <source>
        <dbReference type="Pfam" id="PF00080"/>
    </source>
</evidence>
<accession>A0A3A5LL77</accession>
<name>A0A3A5LL77_9GAMM</name>
<dbReference type="RefSeq" id="WP_115301067.1">
    <property type="nucleotide sequence ID" value="NZ_CAAAIR010000005.1"/>
</dbReference>
<comment type="caution">
    <text evidence="4">The sequence shown here is derived from an EMBL/GenBank/DDBJ whole genome shotgun (WGS) entry which is preliminary data.</text>
</comment>
<evidence type="ECO:0000256" key="1">
    <source>
        <dbReference type="ARBA" id="ARBA00010457"/>
    </source>
</evidence>
<evidence type="ECO:0000313" key="5">
    <source>
        <dbReference type="Proteomes" id="UP000270757"/>
    </source>
</evidence>
<proteinExistence type="inferred from homology"/>
<dbReference type="PRINTS" id="PR00068">
    <property type="entry name" value="CUZNDISMTASE"/>
</dbReference>
<dbReference type="InterPro" id="IPR036423">
    <property type="entry name" value="SOD-like_Cu/Zn_dom_sf"/>
</dbReference>
<evidence type="ECO:0000256" key="2">
    <source>
        <dbReference type="SAM" id="SignalP"/>
    </source>
</evidence>
<reference evidence="4 5" key="1">
    <citation type="submission" date="2018-09" db="EMBL/GenBank/DDBJ databases">
        <title>Draft genome sequences of Legionella taurinensis isolated from water samples.</title>
        <authorList>
            <person name="Chakeri A."/>
            <person name="Allerberger F."/>
            <person name="Kundi M."/>
            <person name="Ruppitsch W."/>
            <person name="Schmid D."/>
        </authorList>
    </citation>
    <scope>NUCLEOTIDE SEQUENCE [LARGE SCALE GENOMIC DNA]</scope>
    <source>
        <strain evidence="4 5">4570-18-6</strain>
    </source>
</reference>
<evidence type="ECO:0000313" key="4">
    <source>
        <dbReference type="EMBL" id="RJT48109.1"/>
    </source>
</evidence>